<evidence type="ECO:0000313" key="1">
    <source>
        <dbReference type="EMBL" id="TYS49174.1"/>
    </source>
</evidence>
<dbReference type="Proteomes" id="UP000322139">
    <property type="component" value="Unassembled WGS sequence"/>
</dbReference>
<protein>
    <submittedName>
        <fullName evidence="1">Uncharacterized protein</fullName>
    </submittedName>
</protein>
<proteinExistence type="predicted"/>
<reference evidence="1 2" key="1">
    <citation type="submission" date="2019-08" db="EMBL/GenBank/DDBJ databases">
        <title>Bacillus genomes from the desert of Cuatro Cienegas, Coahuila.</title>
        <authorList>
            <person name="Olmedo-Alvarez G."/>
        </authorList>
    </citation>
    <scope>NUCLEOTIDE SEQUENCE [LARGE SCALE GENOMIC DNA]</scope>
    <source>
        <strain evidence="1 2">CH446_14T</strain>
    </source>
</reference>
<dbReference type="AlphaFoldDB" id="A0A5D4RH52"/>
<organism evidence="1 2">
    <name type="scientific">Bacillus infantis</name>
    <dbReference type="NCBI Taxonomy" id="324767"/>
    <lineage>
        <taxon>Bacteria</taxon>
        <taxon>Bacillati</taxon>
        <taxon>Bacillota</taxon>
        <taxon>Bacilli</taxon>
        <taxon>Bacillales</taxon>
        <taxon>Bacillaceae</taxon>
        <taxon>Bacillus</taxon>
    </lineage>
</organism>
<sequence>MGHAGVATGRGVLSLRSFWNSRLHFSFVQFRLLGARVISHTRIKGKERLLFLCVLCLRPTGCGSCRCCHRTWRS</sequence>
<gene>
    <name evidence="1" type="ORF">FZD51_08085</name>
</gene>
<comment type="caution">
    <text evidence="1">The sequence shown here is derived from an EMBL/GenBank/DDBJ whole genome shotgun (WGS) entry which is preliminary data.</text>
</comment>
<dbReference type="EMBL" id="VTER01000004">
    <property type="protein sequence ID" value="TYS49174.1"/>
    <property type="molecule type" value="Genomic_DNA"/>
</dbReference>
<name>A0A5D4RH52_9BACI</name>
<accession>A0A5D4RH52</accession>
<evidence type="ECO:0000313" key="2">
    <source>
        <dbReference type="Proteomes" id="UP000322139"/>
    </source>
</evidence>